<dbReference type="PATRIC" id="fig|329854.7.peg.3573"/>
<evidence type="ECO:0000313" key="3">
    <source>
        <dbReference type="Proteomes" id="UP000070319"/>
    </source>
</evidence>
<evidence type="ECO:0000256" key="1">
    <source>
        <dbReference type="SAM" id="Phobius"/>
    </source>
</evidence>
<dbReference type="AlphaFoldDB" id="A0A139L2L4"/>
<comment type="caution">
    <text evidence="2">The sequence shown here is derived from an EMBL/GenBank/DDBJ whole genome shotgun (WGS) entry which is preliminary data.</text>
</comment>
<evidence type="ECO:0000313" key="2">
    <source>
        <dbReference type="EMBL" id="KXT45656.1"/>
    </source>
</evidence>
<dbReference type="Proteomes" id="UP000070319">
    <property type="component" value="Unassembled WGS sequence"/>
</dbReference>
<gene>
    <name evidence="2" type="ORF">HMPREF2531_03508</name>
</gene>
<feature type="transmembrane region" description="Helical" evidence="1">
    <location>
        <begin position="16"/>
        <end position="34"/>
    </location>
</feature>
<sequence length="89" mass="10553">MRLRLEYPKNRTKRSALYPVPIFFVLSSYLLRYFHPPIEAKQERTGYGSEEFLTKITHLIPPASRASLPDNFSVSNSFRRKNKKSFIFR</sequence>
<proteinExistence type="predicted"/>
<reference evidence="2 3" key="1">
    <citation type="submission" date="2016-02" db="EMBL/GenBank/DDBJ databases">
        <authorList>
            <person name="Wen L."/>
            <person name="He K."/>
            <person name="Yang H."/>
        </authorList>
    </citation>
    <scope>NUCLEOTIDE SEQUENCE [LARGE SCALE GENOMIC DNA]</scope>
    <source>
        <strain evidence="2 3">KLE1704</strain>
    </source>
</reference>
<keyword evidence="1" id="KW-1133">Transmembrane helix</keyword>
<dbReference type="EMBL" id="LTDF01000136">
    <property type="protein sequence ID" value="KXT45656.1"/>
    <property type="molecule type" value="Genomic_DNA"/>
</dbReference>
<keyword evidence="1" id="KW-0472">Membrane</keyword>
<protein>
    <submittedName>
        <fullName evidence="2">Uncharacterized protein</fullName>
    </submittedName>
</protein>
<keyword evidence="1" id="KW-0812">Transmembrane</keyword>
<accession>A0A139L2L4</accession>
<organism evidence="2">
    <name type="scientific">Bacteroides intestinalis</name>
    <dbReference type="NCBI Taxonomy" id="329854"/>
    <lineage>
        <taxon>Bacteria</taxon>
        <taxon>Pseudomonadati</taxon>
        <taxon>Bacteroidota</taxon>
        <taxon>Bacteroidia</taxon>
        <taxon>Bacteroidales</taxon>
        <taxon>Bacteroidaceae</taxon>
        <taxon>Bacteroides</taxon>
    </lineage>
</organism>
<name>A0A139L2L4_9BACE</name>